<accession>A0ABQ9D4E7</accession>
<proteinExistence type="predicted"/>
<evidence type="ECO:0000313" key="1">
    <source>
        <dbReference type="EMBL" id="KAJ7414832.1"/>
    </source>
</evidence>
<keyword evidence="2" id="KW-1185">Reference proteome</keyword>
<organism evidence="1 2">
    <name type="scientific">Willisornis vidua</name>
    <name type="common">Xingu scale-backed antbird</name>
    <dbReference type="NCBI Taxonomy" id="1566151"/>
    <lineage>
        <taxon>Eukaryota</taxon>
        <taxon>Metazoa</taxon>
        <taxon>Chordata</taxon>
        <taxon>Craniata</taxon>
        <taxon>Vertebrata</taxon>
        <taxon>Euteleostomi</taxon>
        <taxon>Archelosauria</taxon>
        <taxon>Archosauria</taxon>
        <taxon>Dinosauria</taxon>
        <taxon>Saurischia</taxon>
        <taxon>Theropoda</taxon>
        <taxon>Coelurosauria</taxon>
        <taxon>Aves</taxon>
        <taxon>Neognathae</taxon>
        <taxon>Neoaves</taxon>
        <taxon>Telluraves</taxon>
        <taxon>Australaves</taxon>
        <taxon>Passeriformes</taxon>
        <taxon>Thamnophilidae</taxon>
        <taxon>Willisornis</taxon>
    </lineage>
</organism>
<sequence length="245" mass="27094">MKLVEGLENMSCEEWLRKLGLFNLEKRKLRKDSIALLTTWKEVVVRWGLVSPDMTQVKDYTHGLTPTDKKGRCLTEPVAPSKEGLVGEVTVGGHSGHNDCEIIDFLILGQHLYKYLDVGLERILIRFTDYTKLGGADDSLEDSEALQGDLDKSEGWAISSHMKFNKYLNVCLVLRGSKLDTGLKVQHHHRDDHCPGPAGHTIDGTGQDDIGLFGQLGTLLAHKISAPILTSRMINITGRGKPGIV</sequence>
<evidence type="ECO:0000313" key="2">
    <source>
        <dbReference type="Proteomes" id="UP001145742"/>
    </source>
</evidence>
<dbReference type="Proteomes" id="UP001145742">
    <property type="component" value="Unassembled WGS sequence"/>
</dbReference>
<name>A0ABQ9D4E7_9PASS</name>
<reference evidence="1" key="1">
    <citation type="submission" date="2019-10" db="EMBL/GenBank/DDBJ databases">
        <authorList>
            <person name="Soares A.E.R."/>
            <person name="Aleixo A."/>
            <person name="Schneider P."/>
            <person name="Miyaki C.Y."/>
            <person name="Schneider M.P."/>
            <person name="Mello C."/>
            <person name="Vasconcelos A.T.R."/>
        </authorList>
    </citation>
    <scope>NUCLEOTIDE SEQUENCE</scope>
    <source>
        <tissue evidence="1">Muscle</tissue>
    </source>
</reference>
<comment type="caution">
    <text evidence="1">The sequence shown here is derived from an EMBL/GenBank/DDBJ whole genome shotgun (WGS) entry which is preliminary data.</text>
</comment>
<gene>
    <name evidence="1" type="ORF">WISP_81190</name>
</gene>
<dbReference type="EMBL" id="WHWB01034029">
    <property type="protein sequence ID" value="KAJ7414832.1"/>
    <property type="molecule type" value="Genomic_DNA"/>
</dbReference>
<protein>
    <submittedName>
        <fullName evidence="1">Uncharacterized protein</fullName>
    </submittedName>
</protein>